<evidence type="ECO:0000256" key="3">
    <source>
        <dbReference type="ARBA" id="ARBA00022650"/>
    </source>
</evidence>
<dbReference type="Gene3D" id="2.30.130.10">
    <property type="entry name" value="PUA domain"/>
    <property type="match status" value="1"/>
</dbReference>
<evidence type="ECO:0000256" key="8">
    <source>
        <dbReference type="HAMAP-Rule" id="MF_00456"/>
    </source>
</evidence>
<comment type="pathway">
    <text evidence="8">Amino-acid biosynthesis; L-proline biosynthesis; L-glutamate 5-semialdehyde from L-glutamate: step 1/2.</text>
</comment>
<evidence type="ECO:0000259" key="9">
    <source>
        <dbReference type="SMART" id="SM00359"/>
    </source>
</evidence>
<keyword evidence="3 8" id="KW-0641">Proline biosynthesis</keyword>
<comment type="caution">
    <text evidence="10">The sequence shown here is derived from an EMBL/GenBank/DDBJ whole genome shotgun (WGS) entry which is preliminary data.</text>
</comment>
<dbReference type="InterPro" id="IPR036974">
    <property type="entry name" value="PUA_sf"/>
</dbReference>
<keyword evidence="1 8" id="KW-0963">Cytoplasm</keyword>
<dbReference type="GO" id="GO:0005524">
    <property type="term" value="F:ATP binding"/>
    <property type="evidence" value="ECO:0007669"/>
    <property type="project" value="UniProtKB-KW"/>
</dbReference>
<dbReference type="PRINTS" id="PR00474">
    <property type="entry name" value="GLU5KINASE"/>
</dbReference>
<keyword evidence="7 8" id="KW-0067">ATP-binding</keyword>
<gene>
    <name evidence="8" type="primary">proB</name>
    <name evidence="10" type="ORF">SAMN05444410_103233</name>
</gene>
<dbReference type="AlphaFoldDB" id="A0A8X8IDJ9"/>
<dbReference type="CDD" id="cd04242">
    <property type="entry name" value="AAK_G5K_ProB"/>
    <property type="match status" value="1"/>
</dbReference>
<dbReference type="InterPro" id="IPR001048">
    <property type="entry name" value="Asp/Glu/Uridylate_kinase"/>
</dbReference>
<evidence type="ECO:0000256" key="2">
    <source>
        <dbReference type="ARBA" id="ARBA00022605"/>
    </source>
</evidence>
<dbReference type="InterPro" id="IPR011529">
    <property type="entry name" value="Glu_5kinase"/>
</dbReference>
<comment type="caution">
    <text evidence="8">Lacks conserved residue(s) required for the propagation of feature annotation.</text>
</comment>
<name>A0A8X8IDJ9_9BACT</name>
<feature type="binding site" evidence="8">
    <location>
        <position position="150"/>
    </location>
    <ligand>
        <name>substrate</name>
    </ligand>
</feature>
<dbReference type="GO" id="GO:0055129">
    <property type="term" value="P:L-proline biosynthetic process"/>
    <property type="evidence" value="ECO:0007669"/>
    <property type="project" value="UniProtKB-UniRule"/>
</dbReference>
<dbReference type="GO" id="GO:0004349">
    <property type="term" value="F:glutamate 5-kinase activity"/>
    <property type="evidence" value="ECO:0007669"/>
    <property type="project" value="UniProtKB-UniRule"/>
</dbReference>
<feature type="binding site" evidence="8">
    <location>
        <position position="11"/>
    </location>
    <ligand>
        <name>ATP</name>
        <dbReference type="ChEBI" id="CHEBI:30616"/>
    </ligand>
</feature>
<dbReference type="HAMAP" id="MF_00456">
    <property type="entry name" value="ProB"/>
    <property type="match status" value="1"/>
</dbReference>
<accession>A0A8X8IDJ9</accession>
<feature type="domain" description="PUA" evidence="9">
    <location>
        <begin position="277"/>
        <end position="350"/>
    </location>
</feature>
<dbReference type="InterPro" id="IPR041739">
    <property type="entry name" value="G5K_ProB"/>
</dbReference>
<dbReference type="InterPro" id="IPR015947">
    <property type="entry name" value="PUA-like_sf"/>
</dbReference>
<dbReference type="Pfam" id="PF01472">
    <property type="entry name" value="PUA"/>
    <property type="match status" value="1"/>
</dbReference>
<dbReference type="Proteomes" id="UP000198711">
    <property type="component" value="Unassembled WGS sequence"/>
</dbReference>
<dbReference type="SMART" id="SM00359">
    <property type="entry name" value="PUA"/>
    <property type="match status" value="1"/>
</dbReference>
<dbReference type="InterPro" id="IPR001057">
    <property type="entry name" value="Glu/AcGlu_kinase"/>
</dbReference>
<dbReference type="Pfam" id="PF00696">
    <property type="entry name" value="AA_kinase"/>
    <property type="match status" value="1"/>
</dbReference>
<dbReference type="PANTHER" id="PTHR43654:SF1">
    <property type="entry name" value="ISOPENTENYL PHOSPHATE KINASE"/>
    <property type="match status" value="1"/>
</dbReference>
<dbReference type="RefSeq" id="WP_092722877.1">
    <property type="nucleotide sequence ID" value="NZ_FNNO01000003.1"/>
</dbReference>
<evidence type="ECO:0000256" key="7">
    <source>
        <dbReference type="ARBA" id="ARBA00022840"/>
    </source>
</evidence>
<organism evidence="10 11">
    <name type="scientific">Hydrobacter penzbergensis</name>
    <dbReference type="NCBI Taxonomy" id="1235997"/>
    <lineage>
        <taxon>Bacteria</taxon>
        <taxon>Pseudomonadati</taxon>
        <taxon>Bacteroidota</taxon>
        <taxon>Chitinophagia</taxon>
        <taxon>Chitinophagales</taxon>
        <taxon>Chitinophagaceae</taxon>
        <taxon>Hydrobacter</taxon>
    </lineage>
</organism>
<evidence type="ECO:0000256" key="5">
    <source>
        <dbReference type="ARBA" id="ARBA00022741"/>
    </source>
</evidence>
<sequence>MGAHYKRVVVKIGSNVLTQGDGLPDITRIKNITSQLAQLKDREVEVILVSSGAVASGRSLISVPERTDAIAARQLLAAVGQVQLINTYSSLFQEHHMLCAQVLVTKEDFRDRKHYLNMKNCFQILLQNKVVPIVNENDVVSVTELMFTDNDELAGLVAAMLDADALIILSNVDGVYNGDPRQEGAQVIEEIRARETHFASFVSPGKSQFGRGGMVTKSVMAQKVARLGIPVHIANGKKDNVLPDLLDNKLTHTRFVPDKNASGTKKWLATAANAATGVVQINEGAKAALLSGKATSLLPVGVTAILSDFQKGDIIQVVDEAAQLVGLGIAQYGSDKAQERIGERNQKALVHYDYFYLSV</sequence>
<dbReference type="InterPro" id="IPR036393">
    <property type="entry name" value="AceGlu_kinase-like_sf"/>
</dbReference>
<proteinExistence type="inferred from homology"/>
<evidence type="ECO:0000313" key="10">
    <source>
        <dbReference type="EMBL" id="SDW54358.1"/>
    </source>
</evidence>
<dbReference type="PANTHER" id="PTHR43654">
    <property type="entry name" value="GLUTAMATE 5-KINASE"/>
    <property type="match status" value="1"/>
</dbReference>
<evidence type="ECO:0000256" key="6">
    <source>
        <dbReference type="ARBA" id="ARBA00022777"/>
    </source>
</evidence>
<dbReference type="PIRSF" id="PIRSF000729">
    <property type="entry name" value="GK"/>
    <property type="match status" value="1"/>
</dbReference>
<feature type="binding site" evidence="8">
    <location>
        <position position="51"/>
    </location>
    <ligand>
        <name>substrate</name>
    </ligand>
</feature>
<dbReference type="CDD" id="cd21157">
    <property type="entry name" value="PUA_G5K"/>
    <property type="match status" value="1"/>
</dbReference>
<comment type="function">
    <text evidence="8">Catalyzes the transfer of a phosphate group to glutamate to form L-glutamate 5-phosphate.</text>
</comment>
<reference evidence="10 11" key="1">
    <citation type="submission" date="2016-10" db="EMBL/GenBank/DDBJ databases">
        <authorList>
            <person name="Varghese N."/>
            <person name="Submissions S."/>
        </authorList>
    </citation>
    <scope>NUCLEOTIDE SEQUENCE [LARGE SCALE GENOMIC DNA]</scope>
    <source>
        <strain evidence="10 11">DSM 25353</strain>
    </source>
</reference>
<comment type="subcellular location">
    <subcellularLocation>
        <location evidence="8">Cytoplasm</location>
    </subcellularLocation>
</comment>
<dbReference type="SUPFAM" id="SSF88697">
    <property type="entry name" value="PUA domain-like"/>
    <property type="match status" value="1"/>
</dbReference>
<dbReference type="EMBL" id="FNNO01000003">
    <property type="protein sequence ID" value="SDW54358.1"/>
    <property type="molecule type" value="Genomic_DNA"/>
</dbReference>
<comment type="similarity">
    <text evidence="8">Belongs to the glutamate 5-kinase family.</text>
</comment>
<dbReference type="InterPro" id="IPR005715">
    <property type="entry name" value="Glu_5kinase/COase_Synthase"/>
</dbReference>
<dbReference type="GO" id="GO:0003723">
    <property type="term" value="F:RNA binding"/>
    <property type="evidence" value="ECO:0007669"/>
    <property type="project" value="InterPro"/>
</dbReference>
<dbReference type="PROSITE" id="PS50890">
    <property type="entry name" value="PUA"/>
    <property type="match status" value="1"/>
</dbReference>
<evidence type="ECO:0000256" key="4">
    <source>
        <dbReference type="ARBA" id="ARBA00022679"/>
    </source>
</evidence>
<keyword evidence="6 8" id="KW-0418">Kinase</keyword>
<keyword evidence="11" id="KW-1185">Reference proteome</keyword>
<keyword evidence="2 8" id="KW-0028">Amino-acid biosynthesis</keyword>
<evidence type="ECO:0000313" key="11">
    <source>
        <dbReference type="Proteomes" id="UP000198711"/>
    </source>
</evidence>
<dbReference type="SUPFAM" id="SSF53633">
    <property type="entry name" value="Carbamate kinase-like"/>
    <property type="match status" value="1"/>
</dbReference>
<keyword evidence="5 8" id="KW-0547">Nucleotide-binding</keyword>
<keyword evidence="4 8" id="KW-0808">Transferase</keyword>
<dbReference type="GO" id="GO:0005829">
    <property type="term" value="C:cytosol"/>
    <property type="evidence" value="ECO:0007669"/>
    <property type="project" value="TreeGrafter"/>
</dbReference>
<dbReference type="InterPro" id="IPR002478">
    <property type="entry name" value="PUA"/>
</dbReference>
<dbReference type="FunFam" id="3.40.1160.10:FF:000040">
    <property type="entry name" value="Glutamate 5-kinase"/>
    <property type="match status" value="1"/>
</dbReference>
<dbReference type="NCBIfam" id="TIGR01027">
    <property type="entry name" value="proB"/>
    <property type="match status" value="1"/>
</dbReference>
<evidence type="ECO:0000256" key="1">
    <source>
        <dbReference type="ARBA" id="ARBA00022490"/>
    </source>
</evidence>
<feature type="binding site" evidence="8">
    <location>
        <position position="138"/>
    </location>
    <ligand>
        <name>substrate</name>
    </ligand>
</feature>
<dbReference type="Gene3D" id="3.40.1160.10">
    <property type="entry name" value="Acetylglutamate kinase-like"/>
    <property type="match status" value="2"/>
</dbReference>
<protein>
    <recommendedName>
        <fullName evidence="8">Glutamate 5-kinase</fullName>
        <ecNumber evidence="8">2.7.2.11</ecNumber>
    </recommendedName>
    <alternativeName>
        <fullName evidence="8">Gamma-glutamyl kinase</fullName>
        <shortName evidence="8">GK</shortName>
    </alternativeName>
</protein>
<dbReference type="EC" id="2.7.2.11" evidence="8"/>
<comment type="catalytic activity">
    <reaction evidence="8">
        <text>L-glutamate + ATP = L-glutamyl 5-phosphate + ADP</text>
        <dbReference type="Rhea" id="RHEA:14877"/>
        <dbReference type="ChEBI" id="CHEBI:29985"/>
        <dbReference type="ChEBI" id="CHEBI:30616"/>
        <dbReference type="ChEBI" id="CHEBI:58274"/>
        <dbReference type="ChEBI" id="CHEBI:456216"/>
        <dbReference type="EC" id="2.7.2.11"/>
    </reaction>
</comment>